<gene>
    <name evidence="1" type="ORF">A0123_02452</name>
</gene>
<protein>
    <submittedName>
        <fullName evidence="1">Uncharacterized protein</fullName>
    </submittedName>
</protein>
<dbReference type="OrthoDB" id="6004814at2"/>
<reference evidence="1 2" key="1">
    <citation type="submission" date="2016-03" db="EMBL/GenBank/DDBJ databases">
        <title>Draft genome sequence of Gluconobacter cerinus strain CECT 9110.</title>
        <authorList>
            <person name="Sainz F."/>
            <person name="Mas A."/>
            <person name="Torija M.J."/>
        </authorList>
    </citation>
    <scope>NUCLEOTIDE SEQUENCE [LARGE SCALE GENOMIC DNA]</scope>
    <source>
        <strain evidence="1 2">CECT 9110</strain>
    </source>
</reference>
<evidence type="ECO:0000313" key="1">
    <source>
        <dbReference type="EMBL" id="OAJ66915.1"/>
    </source>
</evidence>
<dbReference type="AlphaFoldDB" id="A0A1B6VI60"/>
<dbReference type="EMBL" id="LUTU01000012">
    <property type="protein sequence ID" value="OAJ66915.1"/>
    <property type="molecule type" value="Genomic_DNA"/>
</dbReference>
<accession>A0A1B6VI60</accession>
<sequence length="153" mass="17353">MIPSTKPSINGTWAIERQLSSWSNDLFPRESMDLCVSLRIENGNLFYHSVNRTNPDAPPSHFRFDIPLDNRSHPFTGSQRFDHLRGRLLPDGALEILKLKDSAVVLAEIWRRDSDHLLFRWGVSCSAPRGPKAYTEYFSAIDPNGARSHAASF</sequence>
<name>A0A1B6VI60_9PROT</name>
<dbReference type="PATRIC" id="fig|38307.3.peg.2557"/>
<organism evidence="1 2">
    <name type="scientific">Gluconobacter cerinus</name>
    <dbReference type="NCBI Taxonomy" id="38307"/>
    <lineage>
        <taxon>Bacteria</taxon>
        <taxon>Pseudomonadati</taxon>
        <taxon>Pseudomonadota</taxon>
        <taxon>Alphaproteobacteria</taxon>
        <taxon>Acetobacterales</taxon>
        <taxon>Acetobacteraceae</taxon>
        <taxon>Gluconobacter</taxon>
    </lineage>
</organism>
<evidence type="ECO:0000313" key="2">
    <source>
        <dbReference type="Proteomes" id="UP000077786"/>
    </source>
</evidence>
<proteinExistence type="predicted"/>
<dbReference type="RefSeq" id="WP_063905493.1">
    <property type="nucleotide sequence ID" value="NZ_LUTU01000012.1"/>
</dbReference>
<comment type="caution">
    <text evidence="1">The sequence shown here is derived from an EMBL/GenBank/DDBJ whole genome shotgun (WGS) entry which is preliminary data.</text>
</comment>
<dbReference type="Proteomes" id="UP000077786">
    <property type="component" value="Unassembled WGS sequence"/>
</dbReference>